<gene>
    <name evidence="1" type="ORF">HPLM_LOCUS8248</name>
</gene>
<evidence type="ECO:0000313" key="1">
    <source>
        <dbReference type="EMBL" id="VDO34284.1"/>
    </source>
</evidence>
<sequence>MSDIRLDTPGINIKLVPLLLTLDVITSEFQNGLFETILYADYIALIGEQRRTLGEAAEMAESTGGQWAPAGNLWFSINGCSTFH</sequence>
<protein>
    <submittedName>
        <fullName evidence="3">Reverse transcriptase domain-containing protein</fullName>
    </submittedName>
</protein>
<dbReference type="WBParaSite" id="HPLM_0000825601-mRNA-1">
    <property type="protein sequence ID" value="HPLM_0000825601-mRNA-1"/>
    <property type="gene ID" value="HPLM_0000825601"/>
</dbReference>
<dbReference type="Proteomes" id="UP000268014">
    <property type="component" value="Unassembled WGS sequence"/>
</dbReference>
<evidence type="ECO:0000313" key="3">
    <source>
        <dbReference type="WBParaSite" id="HPLM_0000825601-mRNA-1"/>
    </source>
</evidence>
<accession>A0A0N4WCK9</accession>
<reference evidence="3" key="1">
    <citation type="submission" date="2017-02" db="UniProtKB">
        <authorList>
            <consortium name="WormBaseParasite"/>
        </authorList>
    </citation>
    <scope>IDENTIFICATION</scope>
</reference>
<dbReference type="EMBL" id="UZAF01016816">
    <property type="protein sequence ID" value="VDO34284.1"/>
    <property type="molecule type" value="Genomic_DNA"/>
</dbReference>
<proteinExistence type="predicted"/>
<evidence type="ECO:0000313" key="2">
    <source>
        <dbReference type="Proteomes" id="UP000268014"/>
    </source>
</evidence>
<reference evidence="1 2" key="2">
    <citation type="submission" date="2018-11" db="EMBL/GenBank/DDBJ databases">
        <authorList>
            <consortium name="Pathogen Informatics"/>
        </authorList>
    </citation>
    <scope>NUCLEOTIDE SEQUENCE [LARGE SCALE GENOMIC DNA]</scope>
    <source>
        <strain evidence="1 2">MHpl1</strain>
    </source>
</reference>
<keyword evidence="2" id="KW-1185">Reference proteome</keyword>
<organism evidence="3">
    <name type="scientific">Haemonchus placei</name>
    <name type="common">Barber's pole worm</name>
    <dbReference type="NCBI Taxonomy" id="6290"/>
    <lineage>
        <taxon>Eukaryota</taxon>
        <taxon>Metazoa</taxon>
        <taxon>Ecdysozoa</taxon>
        <taxon>Nematoda</taxon>
        <taxon>Chromadorea</taxon>
        <taxon>Rhabditida</taxon>
        <taxon>Rhabditina</taxon>
        <taxon>Rhabditomorpha</taxon>
        <taxon>Strongyloidea</taxon>
        <taxon>Trichostrongylidae</taxon>
        <taxon>Haemonchus</taxon>
    </lineage>
</organism>
<name>A0A0N4WCK9_HAEPC</name>
<dbReference type="AlphaFoldDB" id="A0A0N4WCK9"/>